<proteinExistence type="predicted"/>
<name>A0ABT5N3I7_9BURK</name>
<protein>
    <submittedName>
        <fullName evidence="2">Aminopeptidase</fullName>
    </submittedName>
</protein>
<keyword evidence="2" id="KW-0378">Hydrolase</keyword>
<dbReference type="Pfam" id="PF10023">
    <property type="entry name" value="Aminopep"/>
    <property type="match status" value="1"/>
</dbReference>
<dbReference type="EMBL" id="JAQSIP010000008">
    <property type="protein sequence ID" value="MDD0840221.1"/>
    <property type="molecule type" value="Genomic_DNA"/>
</dbReference>
<keyword evidence="3" id="KW-1185">Reference proteome</keyword>
<reference evidence="2 3" key="1">
    <citation type="submission" date="2023-02" db="EMBL/GenBank/DDBJ databases">
        <title>Bacterial whole genomic sequence of Curvibacter sp. HBC61.</title>
        <authorList>
            <person name="Le V."/>
            <person name="Ko S.-R."/>
            <person name="Ahn C.-Y."/>
            <person name="Oh H.-M."/>
        </authorList>
    </citation>
    <scope>NUCLEOTIDE SEQUENCE [LARGE SCALE GENOMIC DNA]</scope>
    <source>
        <strain evidence="2 3">HBC61</strain>
    </source>
</reference>
<dbReference type="GO" id="GO:0004177">
    <property type="term" value="F:aminopeptidase activity"/>
    <property type="evidence" value="ECO:0007669"/>
    <property type="project" value="UniProtKB-KW"/>
</dbReference>
<dbReference type="PIRSF" id="PIRSF029285">
    <property type="entry name" value="Aminopept"/>
    <property type="match status" value="1"/>
</dbReference>
<evidence type="ECO:0000313" key="2">
    <source>
        <dbReference type="EMBL" id="MDD0840221.1"/>
    </source>
</evidence>
<sequence length="374" mass="41632">MGLGLLLSGCAQMGYYWQSVHGHWQLMQAAKPIDDWLADPQTPAPLQQQLQSAQRLRRFAVQALGLPDNASYQRYADLRRPAAIWNVTAAEPLSLTLRTWCFPVAGCIGYRGYFDAAQAHALSEVLRAEGLETQVYGVPTYSTLGWLNWAGGDPLLNTFIHYPEGDLARLIFHEMAHQVVYVHDDTTFNESFATAVEQIGVRQWLTQQASPAARDAYARADRQRRDFRALVRSTREALLALYEPFQPPATPRGADRPPTPHADPEARRSALAQKAEVMAQFRARYAALRQSWGLAPGQRSGYDPWVAEANNASFGTQAAYDGLVPAFEALFAQMQKEHAEPWPAFYDAVRRLAQLPAAQRRQALPTLPGATDGD</sequence>
<feature type="region of interest" description="Disordered" evidence="1">
    <location>
        <begin position="245"/>
        <end position="271"/>
    </location>
</feature>
<dbReference type="Proteomes" id="UP001528673">
    <property type="component" value="Unassembled WGS sequence"/>
</dbReference>
<gene>
    <name evidence="2" type="ORF">PSQ40_16675</name>
</gene>
<accession>A0ABT5N3I7</accession>
<dbReference type="RefSeq" id="WP_273953068.1">
    <property type="nucleotide sequence ID" value="NZ_JAQSIP010000008.1"/>
</dbReference>
<organism evidence="2 3">
    <name type="scientific">Curvibacter cyanobacteriorum</name>
    <dbReference type="NCBI Taxonomy" id="3026422"/>
    <lineage>
        <taxon>Bacteria</taxon>
        <taxon>Pseudomonadati</taxon>
        <taxon>Pseudomonadota</taxon>
        <taxon>Betaproteobacteria</taxon>
        <taxon>Burkholderiales</taxon>
        <taxon>Comamonadaceae</taxon>
        <taxon>Curvibacter</taxon>
    </lineage>
</organism>
<evidence type="ECO:0000313" key="3">
    <source>
        <dbReference type="Proteomes" id="UP001528673"/>
    </source>
</evidence>
<keyword evidence="2" id="KW-0645">Protease</keyword>
<comment type="caution">
    <text evidence="2">The sequence shown here is derived from an EMBL/GenBank/DDBJ whole genome shotgun (WGS) entry which is preliminary data.</text>
</comment>
<dbReference type="InterPro" id="IPR014553">
    <property type="entry name" value="Aminopept"/>
</dbReference>
<evidence type="ECO:0000256" key="1">
    <source>
        <dbReference type="SAM" id="MobiDB-lite"/>
    </source>
</evidence>
<keyword evidence="2" id="KW-0031">Aminopeptidase</keyword>